<organism evidence="2 3">
    <name type="scientific">Lentihominibacter hominis</name>
    <dbReference type="NCBI Taxonomy" id="2763645"/>
    <lineage>
        <taxon>Bacteria</taxon>
        <taxon>Bacillati</taxon>
        <taxon>Bacillota</taxon>
        <taxon>Clostridia</taxon>
        <taxon>Peptostreptococcales</taxon>
        <taxon>Anaerovoracaceae</taxon>
        <taxon>Lentihominibacter</taxon>
    </lineage>
</organism>
<comment type="caution">
    <text evidence="2">The sequence shown here is derived from an EMBL/GenBank/DDBJ whole genome shotgun (WGS) entry which is preliminary data.</text>
</comment>
<dbReference type="Proteomes" id="UP000610862">
    <property type="component" value="Unassembled WGS sequence"/>
</dbReference>
<dbReference type="AlphaFoldDB" id="A0A926E9Z3"/>
<name>A0A926E9Z3_9FIRM</name>
<proteinExistence type="predicted"/>
<accession>A0A926E9Z3</accession>
<feature type="transmembrane region" description="Helical" evidence="1">
    <location>
        <begin position="7"/>
        <end position="31"/>
    </location>
</feature>
<keyword evidence="1" id="KW-1133">Transmembrane helix</keyword>
<evidence type="ECO:0000256" key="1">
    <source>
        <dbReference type="SAM" id="Phobius"/>
    </source>
</evidence>
<gene>
    <name evidence="2" type="ORF">H8692_10400</name>
</gene>
<keyword evidence="1" id="KW-0472">Membrane</keyword>
<keyword evidence="3" id="KW-1185">Reference proteome</keyword>
<dbReference type="EMBL" id="JACRTA010000003">
    <property type="protein sequence ID" value="MBC8569168.1"/>
    <property type="molecule type" value="Genomic_DNA"/>
</dbReference>
<keyword evidence="1" id="KW-0812">Transmembrane</keyword>
<dbReference type="RefSeq" id="WP_187525650.1">
    <property type="nucleotide sequence ID" value="NZ_JACRTA010000003.1"/>
</dbReference>
<protein>
    <submittedName>
        <fullName evidence="2">Uncharacterized protein</fullName>
    </submittedName>
</protein>
<evidence type="ECO:0000313" key="2">
    <source>
        <dbReference type="EMBL" id="MBC8569168.1"/>
    </source>
</evidence>
<sequence>MRRSIKGFYTLEAAVFLPFVILAILSLGYFIKIEGLWENCIHGAIDESSVIASKSYSPVETMMIEEKIKNRVTEDNKELDTIEVDNIRIMHSDFHNDSLISYEMKASEYVEFPLIFKKEFTMTIKVKFRGFVGRKTDGSPLGASGLENSQAQQPVWIFPQSGKKFHKENCTYIKASVSPVILTSSVKNKYDPCGICKSGDLNSGSMVFCFKSDGTSYHRGVCRSIKRRCVKIDKTEAEKKGYRKCSKCGG</sequence>
<reference evidence="2" key="1">
    <citation type="submission" date="2020-08" db="EMBL/GenBank/DDBJ databases">
        <title>Genome public.</title>
        <authorList>
            <person name="Liu C."/>
            <person name="Sun Q."/>
        </authorList>
    </citation>
    <scope>NUCLEOTIDE SEQUENCE</scope>
    <source>
        <strain evidence="2">NSJ-24</strain>
    </source>
</reference>
<evidence type="ECO:0000313" key="3">
    <source>
        <dbReference type="Proteomes" id="UP000610862"/>
    </source>
</evidence>